<dbReference type="InterPro" id="IPR016177">
    <property type="entry name" value="DNA-bd_dom_sf"/>
</dbReference>
<evidence type="ECO:0000256" key="2">
    <source>
        <dbReference type="ARBA" id="ARBA00022745"/>
    </source>
</evidence>
<dbReference type="Proteomes" id="UP000036987">
    <property type="component" value="Unassembled WGS sequence"/>
</dbReference>
<protein>
    <recommendedName>
        <fullName evidence="9">AP2/ERF domain-containing protein</fullName>
    </recommendedName>
</protein>
<dbReference type="InterPro" id="IPR044808">
    <property type="entry name" value="ERF_plant"/>
</dbReference>
<evidence type="ECO:0000256" key="5">
    <source>
        <dbReference type="ARBA" id="ARBA00023159"/>
    </source>
</evidence>
<dbReference type="Gene3D" id="3.30.730.10">
    <property type="entry name" value="AP2/ERF domain"/>
    <property type="match status" value="1"/>
</dbReference>
<keyword evidence="4" id="KW-0238">DNA-binding</keyword>
<evidence type="ECO:0000256" key="1">
    <source>
        <dbReference type="ARBA" id="ARBA00004123"/>
    </source>
</evidence>
<evidence type="ECO:0000313" key="10">
    <source>
        <dbReference type="EMBL" id="KMZ76119.1"/>
    </source>
</evidence>
<keyword evidence="2" id="KW-0936">Ethylene signaling pathway</keyword>
<evidence type="ECO:0000313" key="11">
    <source>
        <dbReference type="Proteomes" id="UP000036987"/>
    </source>
</evidence>
<dbReference type="AlphaFoldDB" id="A0A0K9Q4N3"/>
<proteinExistence type="predicted"/>
<dbReference type="PROSITE" id="PS51032">
    <property type="entry name" value="AP2_ERF"/>
    <property type="match status" value="1"/>
</dbReference>
<evidence type="ECO:0000259" key="9">
    <source>
        <dbReference type="PROSITE" id="PS51032"/>
    </source>
</evidence>
<dbReference type="InterPro" id="IPR001471">
    <property type="entry name" value="AP2/ERF_dom"/>
</dbReference>
<organism evidence="10 11">
    <name type="scientific">Zostera marina</name>
    <name type="common">Eelgrass</name>
    <dbReference type="NCBI Taxonomy" id="29655"/>
    <lineage>
        <taxon>Eukaryota</taxon>
        <taxon>Viridiplantae</taxon>
        <taxon>Streptophyta</taxon>
        <taxon>Embryophyta</taxon>
        <taxon>Tracheophyta</taxon>
        <taxon>Spermatophyta</taxon>
        <taxon>Magnoliopsida</taxon>
        <taxon>Liliopsida</taxon>
        <taxon>Zosteraceae</taxon>
        <taxon>Zostera</taxon>
    </lineage>
</organism>
<dbReference type="PANTHER" id="PTHR31190">
    <property type="entry name" value="DNA-BINDING DOMAIN"/>
    <property type="match status" value="1"/>
</dbReference>
<evidence type="ECO:0000256" key="4">
    <source>
        <dbReference type="ARBA" id="ARBA00023125"/>
    </source>
</evidence>
<evidence type="ECO:0000256" key="8">
    <source>
        <dbReference type="SAM" id="MobiDB-lite"/>
    </source>
</evidence>
<keyword evidence="5" id="KW-0010">Activator</keyword>
<evidence type="ECO:0000256" key="3">
    <source>
        <dbReference type="ARBA" id="ARBA00023015"/>
    </source>
</evidence>
<dbReference type="InterPro" id="IPR036955">
    <property type="entry name" value="AP2/ERF_dom_sf"/>
</dbReference>
<sequence length="235" mass="26174">MGKSILSENIAIDKIRNHLLGDSVSSKPPISGGGIGKSKGRHKRSLTVTVPPAGEIEMKRGGRAYRGVRQRPWGKFAAEIRDPKKKGSRVWLGTYDTSVDAAKAYDLAAFKMRGSKAILNFPNEINPLIIASENTQIQTQTDFNGERLETKAAIRATTEIHMCEGSRKRTKLEERKDKDNEKGEFEQILTPSSWSNFWKDNEGEKGGIFYVPPLSPLSPCNIRGRFRQDTLTGIN</sequence>
<dbReference type="PANTHER" id="PTHR31190:SF499">
    <property type="entry name" value="ETHYLENE-RESPONSIVE TRANSCRIPTION FACTOR ERF105"/>
    <property type="match status" value="1"/>
</dbReference>
<keyword evidence="11" id="KW-1185">Reference proteome</keyword>
<dbReference type="SUPFAM" id="SSF54171">
    <property type="entry name" value="DNA-binding domain"/>
    <property type="match status" value="1"/>
</dbReference>
<keyword evidence="6" id="KW-0804">Transcription</keyword>
<evidence type="ECO:0000256" key="6">
    <source>
        <dbReference type="ARBA" id="ARBA00023163"/>
    </source>
</evidence>
<dbReference type="OMA" id="DESWVST"/>
<feature type="domain" description="AP2/ERF" evidence="9">
    <location>
        <begin position="64"/>
        <end position="122"/>
    </location>
</feature>
<keyword evidence="3" id="KW-0805">Transcription regulation</keyword>
<keyword evidence="7" id="KW-0539">Nucleus</keyword>
<dbReference type="GO" id="GO:0000976">
    <property type="term" value="F:transcription cis-regulatory region binding"/>
    <property type="evidence" value="ECO:0007669"/>
    <property type="project" value="UniProtKB-ARBA"/>
</dbReference>
<dbReference type="EMBL" id="LFYR01000079">
    <property type="protein sequence ID" value="KMZ76119.1"/>
    <property type="molecule type" value="Genomic_DNA"/>
</dbReference>
<dbReference type="GO" id="GO:0006950">
    <property type="term" value="P:response to stress"/>
    <property type="evidence" value="ECO:0007669"/>
    <property type="project" value="UniProtKB-ARBA"/>
</dbReference>
<dbReference type="GO" id="GO:0003700">
    <property type="term" value="F:DNA-binding transcription factor activity"/>
    <property type="evidence" value="ECO:0007669"/>
    <property type="project" value="InterPro"/>
</dbReference>
<dbReference type="FunFam" id="3.30.730.10:FF:000001">
    <property type="entry name" value="Ethylene-responsive transcription factor 2"/>
    <property type="match status" value="1"/>
</dbReference>
<feature type="region of interest" description="Disordered" evidence="8">
    <location>
        <begin position="23"/>
        <end position="44"/>
    </location>
</feature>
<dbReference type="CDD" id="cd00018">
    <property type="entry name" value="AP2"/>
    <property type="match status" value="1"/>
</dbReference>
<dbReference type="GO" id="GO:0005634">
    <property type="term" value="C:nucleus"/>
    <property type="evidence" value="ECO:0007669"/>
    <property type="project" value="UniProtKB-SubCell"/>
</dbReference>
<comment type="caution">
    <text evidence="10">The sequence shown here is derived from an EMBL/GenBank/DDBJ whole genome shotgun (WGS) entry which is preliminary data.</text>
</comment>
<reference evidence="11" key="1">
    <citation type="journal article" date="2016" name="Nature">
        <title>The genome of the seagrass Zostera marina reveals angiosperm adaptation to the sea.</title>
        <authorList>
            <person name="Olsen J.L."/>
            <person name="Rouze P."/>
            <person name="Verhelst B."/>
            <person name="Lin Y.-C."/>
            <person name="Bayer T."/>
            <person name="Collen J."/>
            <person name="Dattolo E."/>
            <person name="De Paoli E."/>
            <person name="Dittami S."/>
            <person name="Maumus F."/>
            <person name="Michel G."/>
            <person name="Kersting A."/>
            <person name="Lauritano C."/>
            <person name="Lohaus R."/>
            <person name="Toepel M."/>
            <person name="Tonon T."/>
            <person name="Vanneste K."/>
            <person name="Amirebrahimi M."/>
            <person name="Brakel J."/>
            <person name="Bostroem C."/>
            <person name="Chovatia M."/>
            <person name="Grimwood J."/>
            <person name="Jenkins J.W."/>
            <person name="Jueterbock A."/>
            <person name="Mraz A."/>
            <person name="Stam W.T."/>
            <person name="Tice H."/>
            <person name="Bornberg-Bauer E."/>
            <person name="Green P.J."/>
            <person name="Pearson G.A."/>
            <person name="Procaccini G."/>
            <person name="Duarte C.M."/>
            <person name="Schmutz J."/>
            <person name="Reusch T.B.H."/>
            <person name="Van de Peer Y."/>
        </authorList>
    </citation>
    <scope>NUCLEOTIDE SEQUENCE [LARGE SCALE GENOMIC DNA]</scope>
    <source>
        <strain evidence="11">cv. Finnish</strain>
    </source>
</reference>
<dbReference type="Pfam" id="PF00847">
    <property type="entry name" value="AP2"/>
    <property type="match status" value="1"/>
</dbReference>
<name>A0A0K9Q4N3_ZOSMR</name>
<accession>A0A0K9Q4N3</accession>
<dbReference type="PRINTS" id="PR00367">
    <property type="entry name" value="ETHRSPELEMNT"/>
</dbReference>
<dbReference type="SMART" id="SM00380">
    <property type="entry name" value="AP2"/>
    <property type="match status" value="1"/>
</dbReference>
<gene>
    <name evidence="10" type="ORF">ZOSMA_106G00240</name>
</gene>
<dbReference type="STRING" id="29655.A0A0K9Q4N3"/>
<comment type="subcellular location">
    <subcellularLocation>
        <location evidence="1">Nucleus</location>
    </subcellularLocation>
</comment>
<evidence type="ECO:0000256" key="7">
    <source>
        <dbReference type="ARBA" id="ARBA00023242"/>
    </source>
</evidence>
<dbReference type="OrthoDB" id="674504at2759"/>
<dbReference type="GO" id="GO:0009873">
    <property type="term" value="P:ethylene-activated signaling pathway"/>
    <property type="evidence" value="ECO:0007669"/>
    <property type="project" value="UniProtKB-KW"/>
</dbReference>